<comment type="caution">
    <text evidence="2">The sequence shown here is derived from an EMBL/GenBank/DDBJ whole genome shotgun (WGS) entry which is preliminary data.</text>
</comment>
<evidence type="ECO:0000313" key="3">
    <source>
        <dbReference type="Proteomes" id="UP000317650"/>
    </source>
</evidence>
<protein>
    <submittedName>
        <fullName evidence="2">Uncharacterized protein</fullName>
    </submittedName>
</protein>
<dbReference type="EMBL" id="PYDT01000001">
    <property type="protein sequence ID" value="THU73439.1"/>
    <property type="molecule type" value="Genomic_DNA"/>
</dbReference>
<evidence type="ECO:0000256" key="1">
    <source>
        <dbReference type="SAM" id="MobiDB-lite"/>
    </source>
</evidence>
<dbReference type="AlphaFoldDB" id="A0A4S8KE33"/>
<reference evidence="2 3" key="1">
    <citation type="journal article" date="2019" name="Nat. Plants">
        <title>Genome sequencing of Musa balbisiana reveals subgenome evolution and function divergence in polyploid bananas.</title>
        <authorList>
            <person name="Yao X."/>
        </authorList>
    </citation>
    <scope>NUCLEOTIDE SEQUENCE [LARGE SCALE GENOMIC DNA]</scope>
    <source>
        <strain evidence="3">cv. DH-PKW</strain>
        <tissue evidence="2">Leaves</tissue>
    </source>
</reference>
<dbReference type="Proteomes" id="UP000317650">
    <property type="component" value="Chromosome 4"/>
</dbReference>
<proteinExistence type="predicted"/>
<sequence>MKSLHDFNSVIITTLLGRVKDHYSIPIEYELYTHRSGQWAHDPFLDGFGLTLNALEAGLKFSLHTVIEACLSWWRILPSKMAPNSWRYMVAFFRECRGVGITSTRSLFLSCFHLLKGPGSYFLSSYGGFKVSRAPSNNKGWKSYYFFVSCSRGWRFSLRWSARVINNSCLGLSNDEYERLKRLTEILSTSRAVRDMTKEWLVEASLSPTPRDMVNLKPTRGMPCASSAPRPHQHGAPFVGDSNWLGNSKPDCPCKKPKIGTSKLFESVTARVSVTKAGSIPRDWSHGSTPNEAAGSGHNKEHARKAGSAKAIRPALMCDLCCTRARTKNEHIQALFMG</sequence>
<name>A0A4S8KE33_MUSBA</name>
<keyword evidence="3" id="KW-1185">Reference proteome</keyword>
<evidence type="ECO:0000313" key="2">
    <source>
        <dbReference type="EMBL" id="THU73439.1"/>
    </source>
</evidence>
<organism evidence="2 3">
    <name type="scientific">Musa balbisiana</name>
    <name type="common">Banana</name>
    <dbReference type="NCBI Taxonomy" id="52838"/>
    <lineage>
        <taxon>Eukaryota</taxon>
        <taxon>Viridiplantae</taxon>
        <taxon>Streptophyta</taxon>
        <taxon>Embryophyta</taxon>
        <taxon>Tracheophyta</taxon>
        <taxon>Spermatophyta</taxon>
        <taxon>Magnoliopsida</taxon>
        <taxon>Liliopsida</taxon>
        <taxon>Zingiberales</taxon>
        <taxon>Musaceae</taxon>
        <taxon>Musa</taxon>
    </lineage>
</organism>
<dbReference type="STRING" id="52838.A0A4S8KE33"/>
<feature type="region of interest" description="Disordered" evidence="1">
    <location>
        <begin position="279"/>
        <end position="308"/>
    </location>
</feature>
<accession>A0A4S8KE33</accession>
<gene>
    <name evidence="2" type="ORF">C4D60_Mb04t22860</name>
</gene>